<dbReference type="EMBL" id="KZ613847">
    <property type="protein sequence ID" value="PMD57047.1"/>
    <property type="molecule type" value="Genomic_DNA"/>
</dbReference>
<dbReference type="Gene3D" id="1.50.10.10">
    <property type="match status" value="1"/>
</dbReference>
<dbReference type="Gene3D" id="2.70.98.40">
    <property type="entry name" value="Glycoside hydrolase, family 65, N-terminal domain"/>
    <property type="match status" value="1"/>
</dbReference>
<dbReference type="Gene3D" id="2.60.120.260">
    <property type="entry name" value="Galactose-binding domain-like"/>
    <property type="match status" value="1"/>
</dbReference>
<dbReference type="SUPFAM" id="SSF74650">
    <property type="entry name" value="Galactose mutarotase-like"/>
    <property type="match status" value="1"/>
</dbReference>
<reference evidence="9 10" key="1">
    <citation type="submission" date="2016-04" db="EMBL/GenBank/DDBJ databases">
        <title>A degradative enzymes factory behind the ericoid mycorrhizal symbiosis.</title>
        <authorList>
            <consortium name="DOE Joint Genome Institute"/>
            <person name="Martino E."/>
            <person name="Morin E."/>
            <person name="Grelet G."/>
            <person name="Kuo A."/>
            <person name="Kohler A."/>
            <person name="Daghino S."/>
            <person name="Barry K."/>
            <person name="Choi C."/>
            <person name="Cichocki N."/>
            <person name="Clum A."/>
            <person name="Copeland A."/>
            <person name="Hainaut M."/>
            <person name="Haridas S."/>
            <person name="Labutti K."/>
            <person name="Lindquist E."/>
            <person name="Lipzen A."/>
            <person name="Khouja H.-R."/>
            <person name="Murat C."/>
            <person name="Ohm R."/>
            <person name="Olson A."/>
            <person name="Spatafora J."/>
            <person name="Veneault-Fourrey C."/>
            <person name="Henrissat B."/>
            <person name="Grigoriev I."/>
            <person name="Martin F."/>
            <person name="Perotto S."/>
        </authorList>
    </citation>
    <scope>NUCLEOTIDE SEQUENCE [LARGE SCALE GENOMIC DNA]</scope>
    <source>
        <strain evidence="9 10">E</strain>
    </source>
</reference>
<accession>A0A2J6T1Z0</accession>
<evidence type="ECO:0000259" key="8">
    <source>
        <dbReference type="Pfam" id="PF03636"/>
    </source>
</evidence>
<protein>
    <recommendedName>
        <fullName evidence="3">alpha,alpha-trehalase</fullName>
        <ecNumber evidence="3">3.2.1.28</ecNumber>
    </recommendedName>
</protein>
<feature type="domain" description="Glycoside hydrolase family 65 central catalytic" evidence="7">
    <location>
        <begin position="387"/>
        <end position="594"/>
    </location>
</feature>
<dbReference type="GO" id="GO:0009277">
    <property type="term" value="C:fungal-type cell wall"/>
    <property type="evidence" value="ECO:0007669"/>
    <property type="project" value="TreeGrafter"/>
</dbReference>
<dbReference type="InterPro" id="IPR005195">
    <property type="entry name" value="Glyco_hydro_65_M"/>
</dbReference>
<dbReference type="RefSeq" id="XP_024733951.1">
    <property type="nucleotide sequence ID" value="XM_024872866.1"/>
</dbReference>
<dbReference type="InParanoid" id="A0A2J6T1Z0"/>
<dbReference type="FunCoup" id="A0A2J6T1Z0">
    <property type="interactions" value="85"/>
</dbReference>
<proteinExistence type="inferred from homology"/>
<dbReference type="PANTHER" id="PTHR11051">
    <property type="entry name" value="GLYCOSYL HYDROLASE-RELATED"/>
    <property type="match status" value="1"/>
</dbReference>
<dbReference type="Gene3D" id="2.60.420.10">
    <property type="entry name" value="Maltose phosphorylase, domain 3"/>
    <property type="match status" value="1"/>
</dbReference>
<keyword evidence="10" id="KW-1185">Reference proteome</keyword>
<evidence type="ECO:0000259" key="7">
    <source>
        <dbReference type="Pfam" id="PF03632"/>
    </source>
</evidence>
<feature type="signal peptide" evidence="6">
    <location>
        <begin position="1"/>
        <end position="20"/>
    </location>
</feature>
<evidence type="ECO:0000313" key="10">
    <source>
        <dbReference type="Proteomes" id="UP000235371"/>
    </source>
</evidence>
<dbReference type="GO" id="GO:0005993">
    <property type="term" value="P:trehalose catabolic process"/>
    <property type="evidence" value="ECO:0007669"/>
    <property type="project" value="TreeGrafter"/>
</dbReference>
<evidence type="ECO:0000256" key="4">
    <source>
        <dbReference type="ARBA" id="ARBA00022801"/>
    </source>
</evidence>
<dbReference type="GO" id="GO:0004555">
    <property type="term" value="F:alpha,alpha-trehalase activity"/>
    <property type="evidence" value="ECO:0007669"/>
    <property type="project" value="UniProtKB-EC"/>
</dbReference>
<evidence type="ECO:0000313" key="9">
    <source>
        <dbReference type="EMBL" id="PMD57047.1"/>
    </source>
</evidence>
<dbReference type="Pfam" id="PF03632">
    <property type="entry name" value="Glyco_hydro_65m"/>
    <property type="match status" value="1"/>
</dbReference>
<organism evidence="9 10">
    <name type="scientific">Hyaloscypha bicolor E</name>
    <dbReference type="NCBI Taxonomy" id="1095630"/>
    <lineage>
        <taxon>Eukaryota</taxon>
        <taxon>Fungi</taxon>
        <taxon>Dikarya</taxon>
        <taxon>Ascomycota</taxon>
        <taxon>Pezizomycotina</taxon>
        <taxon>Leotiomycetes</taxon>
        <taxon>Helotiales</taxon>
        <taxon>Hyaloscyphaceae</taxon>
        <taxon>Hyaloscypha</taxon>
        <taxon>Hyaloscypha bicolor</taxon>
    </lineage>
</organism>
<dbReference type="OrthoDB" id="200349at2759"/>
<feature type="domain" description="Glycoside hydrolase family 65 N-terminal" evidence="8">
    <location>
        <begin position="45"/>
        <end position="316"/>
    </location>
</feature>
<evidence type="ECO:0000256" key="6">
    <source>
        <dbReference type="SAM" id="SignalP"/>
    </source>
</evidence>
<evidence type="ECO:0000256" key="3">
    <source>
        <dbReference type="ARBA" id="ARBA00012757"/>
    </source>
</evidence>
<dbReference type="GeneID" id="36580946"/>
<evidence type="ECO:0000256" key="1">
    <source>
        <dbReference type="ARBA" id="ARBA00001576"/>
    </source>
</evidence>
<keyword evidence="4" id="KW-0378">Hydrolase</keyword>
<name>A0A2J6T1Z0_9HELO</name>
<dbReference type="InterPro" id="IPR008928">
    <property type="entry name" value="6-hairpin_glycosidase_sf"/>
</dbReference>
<keyword evidence="6" id="KW-0732">Signal</keyword>
<dbReference type="InterPro" id="IPR012341">
    <property type="entry name" value="6hp_glycosidase-like_sf"/>
</dbReference>
<dbReference type="EC" id="3.2.1.28" evidence="3"/>
<feature type="chain" id="PRO_5014412913" description="alpha,alpha-trehalase" evidence="6">
    <location>
        <begin position="21"/>
        <end position="994"/>
    </location>
</feature>
<comment type="catalytic activity">
    <reaction evidence="1">
        <text>alpha,alpha-trehalose + H2O = alpha-D-glucose + beta-D-glucose</text>
        <dbReference type="Rhea" id="RHEA:32675"/>
        <dbReference type="ChEBI" id="CHEBI:15377"/>
        <dbReference type="ChEBI" id="CHEBI:15903"/>
        <dbReference type="ChEBI" id="CHEBI:16551"/>
        <dbReference type="ChEBI" id="CHEBI:17925"/>
        <dbReference type="EC" id="3.2.1.28"/>
    </reaction>
</comment>
<comment type="similarity">
    <text evidence="2">Belongs to the glycosyl hydrolase 65 family.</text>
</comment>
<dbReference type="Pfam" id="PF03636">
    <property type="entry name" value="Glyco_hydro_65N"/>
    <property type="match status" value="1"/>
</dbReference>
<dbReference type="InterPro" id="IPR005196">
    <property type="entry name" value="Glyco_hydro_65_N"/>
</dbReference>
<dbReference type="Proteomes" id="UP000235371">
    <property type="component" value="Unassembled WGS sequence"/>
</dbReference>
<dbReference type="PANTHER" id="PTHR11051:SF8">
    <property type="entry name" value="PROTEIN-GLUCOSYLGALACTOSYLHYDROXYLYSINE GLUCOSIDASE"/>
    <property type="match status" value="1"/>
</dbReference>
<dbReference type="SUPFAM" id="SSF48208">
    <property type="entry name" value="Six-hairpin glycosidases"/>
    <property type="match status" value="1"/>
</dbReference>
<dbReference type="AlphaFoldDB" id="A0A2J6T1Z0"/>
<sequence length="994" mass="107878">MGNFTTLLLVLLVLSFGAQSQTDFSVTTTSNYAWNQTEWSLTTTKFVPGQYQSRMSLANGYTGTSLSAAGPFYETDVNQTDASGTQPTNGWPLFDTRIAFSTISGFYDVQQNGSGTNYPWLNQYGWESFISGIPHPTAIVFAFGDNYLDATVKNTTLSDFQSKISFKTGVGEWSYTWSPPNSAATFNVSYTAFFSRARPNVLAVKASITPSNDISGTITDLLDGRSAARSYLNTKGMDTNGSTIYTSVHPNGLANITGYVISGANFSNAYTNASSRAAGSGPYVPQNDTTISQSFKINLKKDKTATFYKYVGIASNDKFPDAESTARGAQETAQLNGWDTLFNEHVTEWSKILTADSVDDFTDPATGELPDDVNTKILQIASVANTYYLLQSLQPDGSGLNDNSISVGGLVSDSYAGLVFWDADYWMAPGLNLAFPGWSKQISNFRIKQHPQALENAKFNGYPEGSALYSWTTGRYGNCTGTGPCVDYEYHLNYDISFNLFQQYNITNNKTWFDNGPRQVIESAANMTGNLLKYNETTKTFWLRNMTDPDEYANNVDNGAFTIASAAELLRLANNLRLDQGLPINDTWQTQWQNIAYPSAPSNITLEYQTMNNSVAVKQADVVLLTYPLDYGEDYSAGDKLLDLDYYANKQSPNGPAMTYSVFAVDANALSPSGCSAYTYTLNGFLPYLRAPWFQFSEQAVDDVALNGNTNPAFPFLTGHGGANQVVPFGFLGIRTDQPVLYLDPSLPPQISHVKVRTFYYAGATLSASMNTTHTTLTRLSTPASAGVIDLYGNTALPFFVGTPGSQTTDYNLAINQTVTVSNRLYWQNLTHASNLLQCLPVTSEDAYAPGQFAQAAIDGATSTRWQPASNESASLLVNMTTVPSHPVSGIFFDWGGRPPKNVIVEFGNSTDGESLFGTGIVIEIDGITPDVPYDAAAYAASSQQVVPVTGNTTTVDVEGGAWSGDYVKLIVEGCWEDDGEGATVGEFVLIGAS</sequence>
<gene>
    <name evidence="9" type="ORF">K444DRAFT_44998</name>
</gene>
<dbReference type="GO" id="GO:0030246">
    <property type="term" value="F:carbohydrate binding"/>
    <property type="evidence" value="ECO:0007669"/>
    <property type="project" value="InterPro"/>
</dbReference>
<evidence type="ECO:0000256" key="2">
    <source>
        <dbReference type="ARBA" id="ARBA00006768"/>
    </source>
</evidence>
<dbReference type="InterPro" id="IPR037018">
    <property type="entry name" value="GH65_N"/>
</dbReference>
<keyword evidence="5" id="KW-0325">Glycoprotein</keyword>
<dbReference type="InterPro" id="IPR011013">
    <property type="entry name" value="Gal_mutarotase_sf_dom"/>
</dbReference>
<dbReference type="FunFam" id="1.50.10.10:FF:000032">
    <property type="entry name" value="Vacuolar acid trehalase"/>
    <property type="match status" value="1"/>
</dbReference>
<dbReference type="STRING" id="1095630.A0A2J6T1Z0"/>
<evidence type="ECO:0000256" key="5">
    <source>
        <dbReference type="ARBA" id="ARBA00023180"/>
    </source>
</evidence>